<dbReference type="PANTHER" id="PTHR43734">
    <property type="entry name" value="PHYTOENE DESATURASE"/>
    <property type="match status" value="1"/>
</dbReference>
<reference evidence="7" key="1">
    <citation type="submission" date="2021-04" db="EMBL/GenBank/DDBJ databases">
        <authorList>
            <person name="Postec A."/>
        </authorList>
    </citation>
    <scope>NUCLEOTIDE SEQUENCE</scope>
    <source>
        <strain evidence="7">F1F22</strain>
    </source>
</reference>
<dbReference type="Proteomes" id="UP001056539">
    <property type="component" value="Chromosome"/>
</dbReference>
<reference evidence="7" key="2">
    <citation type="submission" date="2022-06" db="EMBL/GenBank/DDBJ databases">
        <title>Thermospira aquatica gen. nov., sp. nov.</title>
        <authorList>
            <person name="Ben Ali Gam Z."/>
            <person name="Labat M."/>
        </authorList>
    </citation>
    <scope>NUCLEOTIDE SEQUENCE</scope>
    <source>
        <strain evidence="7">F1F22</strain>
    </source>
</reference>
<evidence type="ECO:0000313" key="8">
    <source>
        <dbReference type="Proteomes" id="UP001056539"/>
    </source>
</evidence>
<comment type="pathway">
    <text evidence="1 5">Carotenoid biosynthesis.</text>
</comment>
<keyword evidence="3 5" id="KW-0125">Carotenoid biosynthesis</keyword>
<evidence type="ECO:0000259" key="6">
    <source>
        <dbReference type="Pfam" id="PF01593"/>
    </source>
</evidence>
<evidence type="ECO:0000256" key="3">
    <source>
        <dbReference type="ARBA" id="ARBA00022746"/>
    </source>
</evidence>
<dbReference type="EMBL" id="CP073355">
    <property type="protein sequence ID" value="URA10871.1"/>
    <property type="molecule type" value="Genomic_DNA"/>
</dbReference>
<sequence length="492" mass="56148">MKKVAVIGAGMGGLAVAARLARMGWQVDVFEKRSGPGGKNFEQTWDGFRMDAGPSLLTMVEVFEELFHFCGKRFSDYCTPVKLDPICHYWFDDGSRTFAPGSVEKFIEHFFHLGWAPKENIQRFFRRAKKLYGIGGNLFLYKSLQEMDTYLSFSGMKSLVQLWRMDVFRAMHEAHLRSFDDGRMVQLFDRYATYNGSNPFQAPATLDIIPYVEYSGGGWAVREGIHALATALERLGKELGVRFFYNTPVERIWAEGKMVKGIFKEGKKISYDLVVSNADVYQTYRMLGCSDGRWIKRYRKLEPSSSGFVFYWGVDQSFPELGVHNIFFSADYRKEFEDIFVRKVLPEDPTVYINITSKVNPEDAPAGCENWFILINTPPHRGQNWEEMKDALRERILLRLEKSLGKSVRSHIVLEKTLTPADIERETGSTFGSIYGISSNSWNAAFLRHPNRSSEYQRLYLVGGSVHPGGGMPLVLLSAKIASELIEKYEKG</sequence>
<dbReference type="NCBIfam" id="TIGR02734">
    <property type="entry name" value="crtI_fam"/>
    <property type="match status" value="1"/>
</dbReference>
<dbReference type="KEGG" id="taqu:KDW03_03430"/>
<dbReference type="Gene3D" id="3.50.50.60">
    <property type="entry name" value="FAD/NAD(P)-binding domain"/>
    <property type="match status" value="2"/>
</dbReference>
<organism evidence="7 8">
    <name type="scientific">Thermospira aquatica</name>
    <dbReference type="NCBI Taxonomy" id="2828656"/>
    <lineage>
        <taxon>Bacteria</taxon>
        <taxon>Pseudomonadati</taxon>
        <taxon>Spirochaetota</taxon>
        <taxon>Spirochaetia</taxon>
        <taxon>Brevinematales</taxon>
        <taxon>Thermospiraceae</taxon>
        <taxon>Thermospira</taxon>
    </lineage>
</organism>
<dbReference type="RefSeq" id="WP_271435998.1">
    <property type="nucleotide sequence ID" value="NZ_CP073355.1"/>
</dbReference>
<evidence type="ECO:0000256" key="2">
    <source>
        <dbReference type="ARBA" id="ARBA00006046"/>
    </source>
</evidence>
<feature type="domain" description="Amine oxidase" evidence="6">
    <location>
        <begin position="11"/>
        <end position="486"/>
    </location>
</feature>
<evidence type="ECO:0000313" key="7">
    <source>
        <dbReference type="EMBL" id="URA10871.1"/>
    </source>
</evidence>
<dbReference type="InterPro" id="IPR036188">
    <property type="entry name" value="FAD/NAD-bd_sf"/>
</dbReference>
<dbReference type="AlphaFoldDB" id="A0AAX3BF74"/>
<evidence type="ECO:0000256" key="1">
    <source>
        <dbReference type="ARBA" id="ARBA00004829"/>
    </source>
</evidence>
<gene>
    <name evidence="7" type="primary">crtI</name>
    <name evidence="7" type="ORF">KDW03_03430</name>
</gene>
<dbReference type="Pfam" id="PF01593">
    <property type="entry name" value="Amino_oxidase"/>
    <property type="match status" value="1"/>
</dbReference>
<dbReference type="GO" id="GO:0016117">
    <property type="term" value="P:carotenoid biosynthetic process"/>
    <property type="evidence" value="ECO:0007669"/>
    <property type="project" value="UniProtKB-KW"/>
</dbReference>
<keyword evidence="8" id="KW-1185">Reference proteome</keyword>
<dbReference type="GO" id="GO:0016491">
    <property type="term" value="F:oxidoreductase activity"/>
    <property type="evidence" value="ECO:0007669"/>
    <property type="project" value="UniProtKB-KW"/>
</dbReference>
<accession>A0AAX3BF74</accession>
<dbReference type="PRINTS" id="PR00419">
    <property type="entry name" value="ADXRDTASE"/>
</dbReference>
<protein>
    <submittedName>
        <fullName evidence="7">Phytoene desaturase</fullName>
    </submittedName>
</protein>
<name>A0AAX3BF74_9SPIR</name>
<keyword evidence="4 5" id="KW-0560">Oxidoreductase</keyword>
<dbReference type="SUPFAM" id="SSF51905">
    <property type="entry name" value="FAD/NAD(P)-binding domain"/>
    <property type="match status" value="1"/>
</dbReference>
<evidence type="ECO:0000256" key="5">
    <source>
        <dbReference type="RuleBase" id="RU362075"/>
    </source>
</evidence>
<proteinExistence type="inferred from homology"/>
<dbReference type="InterPro" id="IPR002937">
    <property type="entry name" value="Amino_oxidase"/>
</dbReference>
<dbReference type="PANTHER" id="PTHR43734:SF7">
    <property type="entry name" value="4,4'-DIAPONEUROSPORENE OXYGENASE"/>
    <property type="match status" value="1"/>
</dbReference>
<dbReference type="InterPro" id="IPR014105">
    <property type="entry name" value="Carotenoid/retinoid_OxRdtase"/>
</dbReference>
<comment type="similarity">
    <text evidence="2 5">Belongs to the carotenoid/retinoid oxidoreductase family.</text>
</comment>
<evidence type="ECO:0000256" key="4">
    <source>
        <dbReference type="ARBA" id="ARBA00023002"/>
    </source>
</evidence>